<evidence type="ECO:0000313" key="18">
    <source>
        <dbReference type="EMBL" id="OGZ62960.1"/>
    </source>
</evidence>
<dbReference type="InterPro" id="IPR000713">
    <property type="entry name" value="Mur_ligase_N"/>
</dbReference>
<keyword evidence="6 14" id="KW-0132">Cell division</keyword>
<dbReference type="Gene3D" id="3.40.1190.10">
    <property type="entry name" value="Mur-like, catalytic domain"/>
    <property type="match status" value="1"/>
</dbReference>
<dbReference type="InterPro" id="IPR050061">
    <property type="entry name" value="MurCDEF_pg_biosynth"/>
</dbReference>
<dbReference type="SUPFAM" id="SSF51984">
    <property type="entry name" value="MurCD N-terminal domain"/>
    <property type="match status" value="1"/>
</dbReference>
<name>A0A1G2HL03_9BACT</name>
<feature type="domain" description="Mur ligase C-terminal" evidence="16">
    <location>
        <begin position="285"/>
        <end position="421"/>
    </location>
</feature>
<dbReference type="NCBIfam" id="TIGR01082">
    <property type="entry name" value="murC"/>
    <property type="match status" value="1"/>
</dbReference>
<comment type="catalytic activity">
    <reaction evidence="13 14">
        <text>UDP-N-acetyl-alpha-D-muramate + L-alanine + ATP = UDP-N-acetyl-alpha-D-muramoyl-L-alanine + ADP + phosphate + H(+)</text>
        <dbReference type="Rhea" id="RHEA:23372"/>
        <dbReference type="ChEBI" id="CHEBI:15378"/>
        <dbReference type="ChEBI" id="CHEBI:30616"/>
        <dbReference type="ChEBI" id="CHEBI:43474"/>
        <dbReference type="ChEBI" id="CHEBI:57972"/>
        <dbReference type="ChEBI" id="CHEBI:70757"/>
        <dbReference type="ChEBI" id="CHEBI:83898"/>
        <dbReference type="ChEBI" id="CHEBI:456216"/>
        <dbReference type="EC" id="6.3.2.8"/>
    </reaction>
</comment>
<evidence type="ECO:0000256" key="6">
    <source>
        <dbReference type="ARBA" id="ARBA00022618"/>
    </source>
</evidence>
<dbReference type="PANTHER" id="PTHR43445:SF3">
    <property type="entry name" value="UDP-N-ACETYLMURAMATE--L-ALANINE LIGASE"/>
    <property type="match status" value="1"/>
</dbReference>
<dbReference type="SUPFAM" id="SSF53244">
    <property type="entry name" value="MurD-like peptide ligases, peptide-binding domain"/>
    <property type="match status" value="1"/>
</dbReference>
<evidence type="ECO:0000256" key="4">
    <source>
        <dbReference type="ARBA" id="ARBA00022490"/>
    </source>
</evidence>
<dbReference type="GO" id="GO:0005524">
    <property type="term" value="F:ATP binding"/>
    <property type="evidence" value="ECO:0007669"/>
    <property type="project" value="UniProtKB-UniRule"/>
</dbReference>
<evidence type="ECO:0000256" key="7">
    <source>
        <dbReference type="ARBA" id="ARBA00022741"/>
    </source>
</evidence>
<dbReference type="InterPro" id="IPR005758">
    <property type="entry name" value="UDP-N-AcMur_Ala_ligase_MurC"/>
</dbReference>
<dbReference type="Pfam" id="PF01225">
    <property type="entry name" value="Mur_ligase"/>
    <property type="match status" value="1"/>
</dbReference>
<feature type="binding site" evidence="14">
    <location>
        <begin position="108"/>
        <end position="114"/>
    </location>
    <ligand>
        <name>ATP</name>
        <dbReference type="ChEBI" id="CHEBI:30616"/>
    </ligand>
</feature>
<evidence type="ECO:0000256" key="13">
    <source>
        <dbReference type="ARBA" id="ARBA00047833"/>
    </source>
</evidence>
<dbReference type="Pfam" id="PF08245">
    <property type="entry name" value="Mur_ligase_M"/>
    <property type="match status" value="1"/>
</dbReference>
<keyword evidence="12 14" id="KW-0961">Cell wall biogenesis/degradation</keyword>
<feature type="domain" description="Mur ligase N-terminal catalytic" evidence="15">
    <location>
        <begin position="2"/>
        <end position="101"/>
    </location>
</feature>
<evidence type="ECO:0000256" key="3">
    <source>
        <dbReference type="ARBA" id="ARBA00012211"/>
    </source>
</evidence>
<dbReference type="Gene3D" id="3.40.50.720">
    <property type="entry name" value="NAD(P)-binding Rossmann-like Domain"/>
    <property type="match status" value="1"/>
</dbReference>
<dbReference type="GO" id="GO:0051301">
    <property type="term" value="P:cell division"/>
    <property type="evidence" value="ECO:0007669"/>
    <property type="project" value="UniProtKB-KW"/>
</dbReference>
<dbReference type="GO" id="GO:0071555">
    <property type="term" value="P:cell wall organization"/>
    <property type="evidence" value="ECO:0007669"/>
    <property type="project" value="UniProtKB-KW"/>
</dbReference>
<dbReference type="PANTHER" id="PTHR43445">
    <property type="entry name" value="UDP-N-ACETYLMURAMATE--L-ALANINE LIGASE-RELATED"/>
    <property type="match status" value="1"/>
</dbReference>
<evidence type="ECO:0000256" key="11">
    <source>
        <dbReference type="ARBA" id="ARBA00023306"/>
    </source>
</evidence>
<accession>A0A1G2HL03</accession>
<keyword evidence="11 14" id="KW-0131">Cell cycle</keyword>
<dbReference type="GO" id="GO:0008360">
    <property type="term" value="P:regulation of cell shape"/>
    <property type="evidence" value="ECO:0007669"/>
    <property type="project" value="UniProtKB-KW"/>
</dbReference>
<dbReference type="AlphaFoldDB" id="A0A1G2HL03"/>
<dbReference type="InterPro" id="IPR013221">
    <property type="entry name" value="Mur_ligase_cen"/>
</dbReference>
<evidence type="ECO:0000313" key="19">
    <source>
        <dbReference type="Proteomes" id="UP000178991"/>
    </source>
</evidence>
<gene>
    <name evidence="14" type="primary">murC</name>
    <name evidence="18" type="ORF">A2639_01570</name>
</gene>
<dbReference type="InterPro" id="IPR004101">
    <property type="entry name" value="Mur_ligase_C"/>
</dbReference>
<dbReference type="SUPFAM" id="SSF53623">
    <property type="entry name" value="MurD-like peptide ligases, catalytic domain"/>
    <property type="match status" value="1"/>
</dbReference>
<keyword evidence="9 14" id="KW-0133">Cell shape</keyword>
<dbReference type="HAMAP" id="MF_00046">
    <property type="entry name" value="MurC"/>
    <property type="match status" value="1"/>
</dbReference>
<keyword evidence="4 14" id="KW-0963">Cytoplasm</keyword>
<evidence type="ECO:0000259" key="16">
    <source>
        <dbReference type="Pfam" id="PF02875"/>
    </source>
</evidence>
<evidence type="ECO:0000256" key="12">
    <source>
        <dbReference type="ARBA" id="ARBA00023316"/>
    </source>
</evidence>
<keyword evidence="5 14" id="KW-0436">Ligase</keyword>
<evidence type="ECO:0000256" key="14">
    <source>
        <dbReference type="HAMAP-Rule" id="MF_00046"/>
    </source>
</evidence>
<feature type="domain" description="Mur ligase central" evidence="17">
    <location>
        <begin position="106"/>
        <end position="260"/>
    </location>
</feature>
<keyword evidence="7 14" id="KW-0547">Nucleotide-binding</keyword>
<sequence length="430" mass="48624">MKIHFIGIGGIGMSSLAQYYLQKGHKISGSDLAPSKITDLLAKKGITILVGNKAEHIKQGFDMVVYSPAVKSSNPEYQQARILGIVLKSYPEALGELTEQYTTIAVSGSHGKSTTTAMIALALIKAGIDPTVIVGTKLKEFGNSNFRFGKSKYLVIEACEYDGSFLNYNSHIMVITNIDKEHLDYFKTFGNVVREFKKFILKLPNGGFLVANKDDKNLFKISKGNFTTKYYSLKDKESGKLKKILQIPGQHNILNALAVLQVTRVLGIEDSTTFKSLSKYKGSWRRFEIFNKKLKTISYTLISDYGHHPTEILATLKAVKEKYPKQKIWCIFQPHQYQRTFYLFKDFIKVFRDVNINRIIITDIYDVAGREDKKISDSISSENLVKKIHKNNVMYMPVDDAEKFVKENIKSGEVLVIMGAGDIYELVDKF</sequence>
<evidence type="ECO:0000256" key="8">
    <source>
        <dbReference type="ARBA" id="ARBA00022840"/>
    </source>
</evidence>
<dbReference type="GO" id="GO:0009252">
    <property type="term" value="P:peptidoglycan biosynthetic process"/>
    <property type="evidence" value="ECO:0007669"/>
    <property type="project" value="UniProtKB-UniRule"/>
</dbReference>
<dbReference type="GO" id="GO:0005737">
    <property type="term" value="C:cytoplasm"/>
    <property type="evidence" value="ECO:0007669"/>
    <property type="project" value="UniProtKB-SubCell"/>
</dbReference>
<dbReference type="InterPro" id="IPR036615">
    <property type="entry name" value="Mur_ligase_C_dom_sf"/>
</dbReference>
<comment type="subcellular location">
    <subcellularLocation>
        <location evidence="1 14">Cytoplasm</location>
    </subcellularLocation>
</comment>
<evidence type="ECO:0000256" key="1">
    <source>
        <dbReference type="ARBA" id="ARBA00004496"/>
    </source>
</evidence>
<comment type="function">
    <text evidence="14">Cell wall formation.</text>
</comment>
<evidence type="ECO:0000256" key="5">
    <source>
        <dbReference type="ARBA" id="ARBA00022598"/>
    </source>
</evidence>
<dbReference type="Pfam" id="PF02875">
    <property type="entry name" value="Mur_ligase_C"/>
    <property type="match status" value="1"/>
</dbReference>
<dbReference type="GO" id="GO:0008763">
    <property type="term" value="F:UDP-N-acetylmuramate-L-alanine ligase activity"/>
    <property type="evidence" value="ECO:0007669"/>
    <property type="project" value="UniProtKB-UniRule"/>
</dbReference>
<proteinExistence type="inferred from homology"/>
<organism evidence="18 19">
    <name type="scientific">Candidatus Staskawiczbacteria bacterium RIFCSPHIGHO2_01_FULL_34_27</name>
    <dbReference type="NCBI Taxonomy" id="1802199"/>
    <lineage>
        <taxon>Bacteria</taxon>
        <taxon>Candidatus Staskawicziibacteriota</taxon>
    </lineage>
</organism>
<dbReference type="EC" id="6.3.2.8" evidence="3 14"/>
<dbReference type="UniPathway" id="UPA00219"/>
<evidence type="ECO:0000256" key="10">
    <source>
        <dbReference type="ARBA" id="ARBA00022984"/>
    </source>
</evidence>
<evidence type="ECO:0000259" key="17">
    <source>
        <dbReference type="Pfam" id="PF08245"/>
    </source>
</evidence>
<comment type="similarity">
    <text evidence="14">Belongs to the MurCDEF family.</text>
</comment>
<dbReference type="Gene3D" id="3.90.190.20">
    <property type="entry name" value="Mur ligase, C-terminal domain"/>
    <property type="match status" value="1"/>
</dbReference>
<dbReference type="InterPro" id="IPR036565">
    <property type="entry name" value="Mur-like_cat_sf"/>
</dbReference>
<comment type="caution">
    <text evidence="18">The sequence shown here is derived from an EMBL/GenBank/DDBJ whole genome shotgun (WGS) entry which is preliminary data.</text>
</comment>
<comment type="pathway">
    <text evidence="2 14">Cell wall biogenesis; peptidoglycan biosynthesis.</text>
</comment>
<dbReference type="EMBL" id="MHOL01000010">
    <property type="protein sequence ID" value="OGZ62960.1"/>
    <property type="molecule type" value="Genomic_DNA"/>
</dbReference>
<protein>
    <recommendedName>
        <fullName evidence="3 14">UDP-N-acetylmuramate--L-alanine ligase</fullName>
        <ecNumber evidence="3 14">6.3.2.8</ecNumber>
    </recommendedName>
    <alternativeName>
        <fullName evidence="14">UDP-N-acetylmuramoyl-L-alanine synthetase</fullName>
    </alternativeName>
</protein>
<keyword evidence="10 14" id="KW-0573">Peptidoglycan synthesis</keyword>
<evidence type="ECO:0000256" key="2">
    <source>
        <dbReference type="ARBA" id="ARBA00004752"/>
    </source>
</evidence>
<keyword evidence="8 14" id="KW-0067">ATP-binding</keyword>
<reference evidence="18 19" key="1">
    <citation type="journal article" date="2016" name="Nat. Commun.">
        <title>Thousands of microbial genomes shed light on interconnected biogeochemical processes in an aquifer system.</title>
        <authorList>
            <person name="Anantharaman K."/>
            <person name="Brown C.T."/>
            <person name="Hug L.A."/>
            <person name="Sharon I."/>
            <person name="Castelle C.J."/>
            <person name="Probst A.J."/>
            <person name="Thomas B.C."/>
            <person name="Singh A."/>
            <person name="Wilkins M.J."/>
            <person name="Karaoz U."/>
            <person name="Brodie E.L."/>
            <person name="Williams K.H."/>
            <person name="Hubbard S.S."/>
            <person name="Banfield J.F."/>
        </authorList>
    </citation>
    <scope>NUCLEOTIDE SEQUENCE [LARGE SCALE GENOMIC DNA]</scope>
</reference>
<dbReference type="Proteomes" id="UP000178991">
    <property type="component" value="Unassembled WGS sequence"/>
</dbReference>
<evidence type="ECO:0000256" key="9">
    <source>
        <dbReference type="ARBA" id="ARBA00022960"/>
    </source>
</evidence>
<evidence type="ECO:0000259" key="15">
    <source>
        <dbReference type="Pfam" id="PF01225"/>
    </source>
</evidence>